<proteinExistence type="predicted"/>
<organism evidence="2 3">
    <name type="scientific">Methylomonas rivi</name>
    <dbReference type="NCBI Taxonomy" id="2952226"/>
    <lineage>
        <taxon>Bacteria</taxon>
        <taxon>Pseudomonadati</taxon>
        <taxon>Pseudomonadota</taxon>
        <taxon>Gammaproteobacteria</taxon>
        <taxon>Methylococcales</taxon>
        <taxon>Methylococcaceae</taxon>
        <taxon>Methylomonas</taxon>
    </lineage>
</organism>
<evidence type="ECO:0000259" key="1">
    <source>
        <dbReference type="Pfam" id="PF00483"/>
    </source>
</evidence>
<dbReference type="PANTHER" id="PTHR22572">
    <property type="entry name" value="SUGAR-1-PHOSPHATE GUANYL TRANSFERASE"/>
    <property type="match status" value="1"/>
</dbReference>
<gene>
    <name evidence="2" type="ORF">NP596_03970</name>
</gene>
<accession>A0ABT1U205</accession>
<keyword evidence="3" id="KW-1185">Reference proteome</keyword>
<feature type="domain" description="Nucleotidyl transferase" evidence="1">
    <location>
        <begin position="2"/>
        <end position="217"/>
    </location>
</feature>
<dbReference type="SUPFAM" id="SSF53448">
    <property type="entry name" value="Nucleotide-diphospho-sugar transferases"/>
    <property type="match status" value="1"/>
</dbReference>
<dbReference type="CDD" id="cd06422">
    <property type="entry name" value="NTP_transferase_like_1"/>
    <property type="match status" value="1"/>
</dbReference>
<dbReference type="RefSeq" id="WP_256613940.1">
    <property type="nucleotide sequence ID" value="NZ_JANIBK010000012.1"/>
</dbReference>
<reference evidence="2 3" key="1">
    <citation type="submission" date="2022-07" db="EMBL/GenBank/DDBJ databases">
        <title>Methylomonas rivi sp. nov., Methylomonas rosea sp. nov., Methylomonas aureus sp. nov. and Methylomonas subterranea sp. nov., four novel methanotrophs isolated from a freshwater creek and the deep terrestrial subsurface.</title>
        <authorList>
            <person name="Abin C."/>
            <person name="Sankaranarayanan K."/>
            <person name="Garner C."/>
            <person name="Sindelar R."/>
            <person name="Kotary K."/>
            <person name="Garner R."/>
            <person name="Barclay S."/>
            <person name="Lawson P."/>
            <person name="Krumholz L."/>
        </authorList>
    </citation>
    <scope>NUCLEOTIDE SEQUENCE [LARGE SCALE GENOMIC DNA]</scope>
    <source>
        <strain evidence="2 3">WSC-6</strain>
    </source>
</reference>
<dbReference type="InterPro" id="IPR050486">
    <property type="entry name" value="Mannose-1P_guanyltransferase"/>
</dbReference>
<dbReference type="Proteomes" id="UP001524586">
    <property type="component" value="Unassembled WGS sequence"/>
</dbReference>
<evidence type="ECO:0000313" key="3">
    <source>
        <dbReference type="Proteomes" id="UP001524586"/>
    </source>
</evidence>
<protein>
    <submittedName>
        <fullName evidence="2">Nucleotidyltransferase family protein</fullName>
    </submittedName>
</protein>
<dbReference type="InterPro" id="IPR029044">
    <property type="entry name" value="Nucleotide-diphossugar_trans"/>
</dbReference>
<name>A0ABT1U205_9GAMM</name>
<dbReference type="InterPro" id="IPR005835">
    <property type="entry name" value="NTP_transferase_dom"/>
</dbReference>
<comment type="caution">
    <text evidence="2">The sequence shown here is derived from an EMBL/GenBank/DDBJ whole genome shotgun (WGS) entry which is preliminary data.</text>
</comment>
<dbReference type="Pfam" id="PF00483">
    <property type="entry name" value="NTP_transferase"/>
    <property type="match status" value="1"/>
</dbReference>
<evidence type="ECO:0000313" key="2">
    <source>
        <dbReference type="EMBL" id="MCQ8127608.1"/>
    </source>
</evidence>
<dbReference type="Gene3D" id="3.90.550.10">
    <property type="entry name" value="Spore Coat Polysaccharide Biosynthesis Protein SpsA, Chain A"/>
    <property type="match status" value="1"/>
</dbReference>
<dbReference type="EMBL" id="JANIBK010000012">
    <property type="protein sequence ID" value="MCQ8127608.1"/>
    <property type="molecule type" value="Genomic_DNA"/>
</dbReference>
<dbReference type="InterPro" id="IPR054790">
    <property type="entry name" value="MurU"/>
</dbReference>
<dbReference type="NCBIfam" id="NF045761">
    <property type="entry name" value="NAMPUrTaseMurU"/>
    <property type="match status" value="1"/>
</dbReference>
<sequence>MKAMILAAGRGERMRPLTDHTPKPLLQVAGKALIEYSLEKLAAAGFTEIVVNVAYLGRQIRDYCGDGGRWNVSIEYSDEGAEALETAGGIAKALPLLGERPFLAVNADILCDYPLAALRDKSIDLAHLVLINNPPHHPQGDFCLRENGLVSEAGQPKFTFSGIGVYHPDLFADVPVGQALKLRPVLNRVMQQSRVSGEYFNGRWQDIGTPERLRAISASQGCSG</sequence>